<reference evidence="2 3" key="1">
    <citation type="submission" date="2021-01" db="EMBL/GenBank/DDBJ databases">
        <title>Cercospora kikuchii MAFF 305040 whole genome shotgun sequence.</title>
        <authorList>
            <person name="Kashiwa T."/>
            <person name="Suzuki T."/>
        </authorList>
    </citation>
    <scope>NUCLEOTIDE SEQUENCE [LARGE SCALE GENOMIC DNA]</scope>
    <source>
        <strain evidence="2 3">MAFF 305040</strain>
    </source>
</reference>
<feature type="compositionally biased region" description="Polar residues" evidence="1">
    <location>
        <begin position="199"/>
        <end position="226"/>
    </location>
</feature>
<evidence type="ECO:0000313" key="2">
    <source>
        <dbReference type="EMBL" id="GIZ42043.1"/>
    </source>
</evidence>
<feature type="compositionally biased region" description="Acidic residues" evidence="1">
    <location>
        <begin position="174"/>
        <end position="185"/>
    </location>
</feature>
<dbReference type="AlphaFoldDB" id="A0A9P3CPD1"/>
<comment type="caution">
    <text evidence="2">The sequence shown here is derived from an EMBL/GenBank/DDBJ whole genome shotgun (WGS) entry which is preliminary data.</text>
</comment>
<keyword evidence="3" id="KW-1185">Reference proteome</keyword>
<feature type="region of interest" description="Disordered" evidence="1">
    <location>
        <begin position="343"/>
        <end position="380"/>
    </location>
</feature>
<dbReference type="GeneID" id="68290898"/>
<feature type="compositionally biased region" description="Basic and acidic residues" evidence="1">
    <location>
        <begin position="25"/>
        <end position="69"/>
    </location>
</feature>
<accession>A0A9P3CPD1</accession>
<organism evidence="2 3">
    <name type="scientific">Cercospora kikuchii</name>
    <dbReference type="NCBI Taxonomy" id="84275"/>
    <lineage>
        <taxon>Eukaryota</taxon>
        <taxon>Fungi</taxon>
        <taxon>Dikarya</taxon>
        <taxon>Ascomycota</taxon>
        <taxon>Pezizomycotina</taxon>
        <taxon>Dothideomycetes</taxon>
        <taxon>Dothideomycetidae</taxon>
        <taxon>Mycosphaerellales</taxon>
        <taxon>Mycosphaerellaceae</taxon>
        <taxon>Cercospora</taxon>
    </lineage>
</organism>
<feature type="region of interest" description="Disordered" evidence="1">
    <location>
        <begin position="1"/>
        <end position="83"/>
    </location>
</feature>
<evidence type="ECO:0000256" key="1">
    <source>
        <dbReference type="SAM" id="MobiDB-lite"/>
    </source>
</evidence>
<evidence type="ECO:0000313" key="3">
    <source>
        <dbReference type="Proteomes" id="UP000825890"/>
    </source>
</evidence>
<dbReference type="RefSeq" id="XP_044656530.1">
    <property type="nucleotide sequence ID" value="XM_044800595.1"/>
</dbReference>
<sequence length="418" mass="45215">MPDVVKKQTIKQAKASFKARGRPTLTEKESRQLQRAIELEERADRAREAEKRRLEAAKKRSEKEKREQAQSKQQVQLGTQRRCDRFGYKSSQFHLGAFFRKQATEKPGAGEASKQHEQEAFDDDDLDDASLLGAINVANASDPAMKQPRPDASLMPPPPRPATAVVKAPRLPEQEDFSDLFDDLDSSTQIARALDSPPTKATNHSAEGSTSASNITSRQTALSRAETSCKDPQIPLEDMGDDFGGDLASGTQIARELDDGVKDVRRASNASGSSFGSGSLDLTMEDIAMIDPPRPLKSPSLASTAPWPKSSKNHIDIVVASDHGTDGASVSPDHRFIAQARTARGASEMPPPTLVTKMSRADKPPTISRSPVSMKQKGAGIGGPFLSASSLHCSPDLGFTSTQLESFIDDDLQLTQVN</sequence>
<proteinExistence type="predicted"/>
<gene>
    <name evidence="2" type="ORF">CKM354_000532300</name>
</gene>
<name>A0A9P3CPD1_9PEZI</name>
<dbReference type="EMBL" id="BOLY01000003">
    <property type="protein sequence ID" value="GIZ42043.1"/>
    <property type="molecule type" value="Genomic_DNA"/>
</dbReference>
<dbReference type="OrthoDB" id="3942661at2759"/>
<dbReference type="Proteomes" id="UP000825890">
    <property type="component" value="Unassembled WGS sequence"/>
</dbReference>
<protein>
    <submittedName>
        <fullName evidence="2">Uncharacterized protein</fullName>
    </submittedName>
</protein>
<feature type="compositionally biased region" description="Polar residues" evidence="1">
    <location>
        <begin position="70"/>
        <end position="79"/>
    </location>
</feature>
<feature type="region of interest" description="Disordered" evidence="1">
    <location>
        <begin position="99"/>
        <end position="251"/>
    </location>
</feature>